<dbReference type="GO" id="GO:0003700">
    <property type="term" value="F:DNA-binding transcription factor activity"/>
    <property type="evidence" value="ECO:0007669"/>
    <property type="project" value="InterPro"/>
</dbReference>
<dbReference type="PANTHER" id="PTHR46796">
    <property type="entry name" value="HTH-TYPE TRANSCRIPTIONAL ACTIVATOR RHAS-RELATED"/>
    <property type="match status" value="1"/>
</dbReference>
<organism evidence="5 6">
    <name type="scientific">Frondihabitans australicus</name>
    <dbReference type="NCBI Taxonomy" id="386892"/>
    <lineage>
        <taxon>Bacteria</taxon>
        <taxon>Bacillati</taxon>
        <taxon>Actinomycetota</taxon>
        <taxon>Actinomycetes</taxon>
        <taxon>Micrococcales</taxon>
        <taxon>Microbacteriaceae</taxon>
        <taxon>Frondihabitans</taxon>
    </lineage>
</organism>
<keyword evidence="1" id="KW-0805">Transcription regulation</keyword>
<dbReference type="PROSITE" id="PS00041">
    <property type="entry name" value="HTH_ARAC_FAMILY_1"/>
    <property type="match status" value="1"/>
</dbReference>
<dbReference type="InterPro" id="IPR018060">
    <property type="entry name" value="HTH_AraC"/>
</dbReference>
<dbReference type="Proteomes" id="UP000280008">
    <property type="component" value="Unassembled WGS sequence"/>
</dbReference>
<dbReference type="GO" id="GO:0043565">
    <property type="term" value="F:sequence-specific DNA binding"/>
    <property type="evidence" value="ECO:0007669"/>
    <property type="project" value="InterPro"/>
</dbReference>
<dbReference type="Pfam" id="PF12833">
    <property type="entry name" value="HTH_18"/>
    <property type="match status" value="1"/>
</dbReference>
<reference evidence="5 6" key="1">
    <citation type="submission" date="2018-10" db="EMBL/GenBank/DDBJ databases">
        <title>Sequencing the genomes of 1000 actinobacteria strains.</title>
        <authorList>
            <person name="Klenk H.-P."/>
        </authorList>
    </citation>
    <scope>NUCLEOTIDE SEQUENCE [LARGE SCALE GENOMIC DNA]</scope>
    <source>
        <strain evidence="5 6">DSM 17894</strain>
    </source>
</reference>
<dbReference type="InterPro" id="IPR009057">
    <property type="entry name" value="Homeodomain-like_sf"/>
</dbReference>
<evidence type="ECO:0000256" key="1">
    <source>
        <dbReference type="ARBA" id="ARBA00023015"/>
    </source>
</evidence>
<evidence type="ECO:0000256" key="2">
    <source>
        <dbReference type="ARBA" id="ARBA00023125"/>
    </source>
</evidence>
<evidence type="ECO:0000313" key="6">
    <source>
        <dbReference type="Proteomes" id="UP000280008"/>
    </source>
</evidence>
<evidence type="ECO:0000313" key="5">
    <source>
        <dbReference type="EMBL" id="RKR74780.1"/>
    </source>
</evidence>
<dbReference type="EMBL" id="RBKS01000001">
    <property type="protein sequence ID" value="RKR74780.1"/>
    <property type="molecule type" value="Genomic_DNA"/>
</dbReference>
<keyword evidence="2 5" id="KW-0238">DNA-binding</keyword>
<dbReference type="PANTHER" id="PTHR46796:SF12">
    <property type="entry name" value="HTH-TYPE DNA-BINDING TRANSCRIPTIONAL ACTIVATOR EUTR"/>
    <property type="match status" value="1"/>
</dbReference>
<dbReference type="Pfam" id="PF14525">
    <property type="entry name" value="AraC_binding_2"/>
    <property type="match status" value="1"/>
</dbReference>
<dbReference type="SMART" id="SM00342">
    <property type="entry name" value="HTH_ARAC"/>
    <property type="match status" value="1"/>
</dbReference>
<evidence type="ECO:0000259" key="4">
    <source>
        <dbReference type="PROSITE" id="PS01124"/>
    </source>
</evidence>
<name>A0A495IGJ0_9MICO</name>
<proteinExistence type="predicted"/>
<dbReference type="InterPro" id="IPR018062">
    <property type="entry name" value="HTH_AraC-typ_CS"/>
</dbReference>
<dbReference type="InterPro" id="IPR035418">
    <property type="entry name" value="AraC-bd_2"/>
</dbReference>
<accession>A0A495IGJ0</accession>
<comment type="caution">
    <text evidence="5">The sequence shown here is derived from an EMBL/GenBank/DDBJ whole genome shotgun (WGS) entry which is preliminary data.</text>
</comment>
<dbReference type="SUPFAM" id="SSF46689">
    <property type="entry name" value="Homeodomain-like"/>
    <property type="match status" value="2"/>
</dbReference>
<keyword evidence="3" id="KW-0804">Transcription</keyword>
<dbReference type="Gene3D" id="1.10.10.60">
    <property type="entry name" value="Homeodomain-like"/>
    <property type="match status" value="1"/>
</dbReference>
<evidence type="ECO:0000256" key="3">
    <source>
        <dbReference type="ARBA" id="ARBA00023163"/>
    </source>
</evidence>
<sequence>MFADHRIVSTVGVDESREALKSVYLPVEFPSAGATSTVGMHLNALSVGHVTAGFMSFQNAVRIRTAEPENYHVDIPTQSRTVMGAVHGPQVYGTDNTAAVFMPGRPVDLDCEEGFAQIALMIPSTTLQREMELLLDKEGLPPLVFQTELSLDTAGGQTLVQTMRLIDDASRRNSGLLTHPLSVRHLERVVLDLLLFAQPHNFSDALAAPAPNSGHRDAARAIDLVQNDPAHPWTISELAREAATSARSLHLAFRNGLDTTPMKYLQRIRLEKAREDLLTAPPDTLSVTGVANRWGFTHLGRFAAAYAKRFSELPSETIRHRPTTAPGVRHEASDSD</sequence>
<gene>
    <name evidence="5" type="ORF">C8E83_1909</name>
</gene>
<feature type="domain" description="HTH araC/xylS-type" evidence="4">
    <location>
        <begin position="219"/>
        <end position="320"/>
    </location>
</feature>
<keyword evidence="6" id="KW-1185">Reference proteome</keyword>
<dbReference type="PROSITE" id="PS01124">
    <property type="entry name" value="HTH_ARAC_FAMILY_2"/>
    <property type="match status" value="1"/>
</dbReference>
<dbReference type="AlphaFoldDB" id="A0A495IGJ0"/>
<protein>
    <submittedName>
        <fullName evidence="5">AraC-like DNA-binding protein</fullName>
    </submittedName>
</protein>
<dbReference type="InterPro" id="IPR050204">
    <property type="entry name" value="AraC_XylS_family_regulators"/>
</dbReference>